<dbReference type="Pfam" id="PF00132">
    <property type="entry name" value="Hexapep"/>
    <property type="match status" value="1"/>
</dbReference>
<dbReference type="InterPro" id="IPR011004">
    <property type="entry name" value="Trimer_LpxA-like_sf"/>
</dbReference>
<dbReference type="SUPFAM" id="SSF51161">
    <property type="entry name" value="Trimeric LpxA-like enzymes"/>
    <property type="match status" value="1"/>
</dbReference>
<dbReference type="Proteomes" id="UP000237752">
    <property type="component" value="Unassembled WGS sequence"/>
</dbReference>
<dbReference type="RefSeq" id="WP_106348722.1">
    <property type="nucleotide sequence ID" value="NZ_PVUE01000006.1"/>
</dbReference>
<dbReference type="Gene3D" id="2.160.10.10">
    <property type="entry name" value="Hexapeptide repeat proteins"/>
    <property type="match status" value="1"/>
</dbReference>
<evidence type="ECO:0000313" key="2">
    <source>
        <dbReference type="Proteomes" id="UP000237752"/>
    </source>
</evidence>
<dbReference type="PANTHER" id="PTHR13061">
    <property type="entry name" value="DYNACTIN SUBUNIT P25"/>
    <property type="match status" value="1"/>
</dbReference>
<keyword evidence="2" id="KW-1185">Reference proteome</keyword>
<protein>
    <submittedName>
        <fullName evidence="1">Carbonic anhydrase/acetyltransferase-like protein (Isoleucine patch superfamily)</fullName>
    </submittedName>
</protein>
<evidence type="ECO:0000313" key="1">
    <source>
        <dbReference type="EMBL" id="PRZ42219.1"/>
    </source>
</evidence>
<accession>A0A2T1A0T1</accession>
<dbReference type="GO" id="GO:0016740">
    <property type="term" value="F:transferase activity"/>
    <property type="evidence" value="ECO:0007669"/>
    <property type="project" value="UniProtKB-KW"/>
</dbReference>
<proteinExistence type="predicted"/>
<dbReference type="CDD" id="cd04645">
    <property type="entry name" value="LbH_gamma_CA_like"/>
    <property type="match status" value="1"/>
</dbReference>
<dbReference type="PANTHER" id="PTHR13061:SF29">
    <property type="entry name" value="GAMMA CARBONIC ANHYDRASE-LIKE 1, MITOCHONDRIAL-RELATED"/>
    <property type="match status" value="1"/>
</dbReference>
<sequence length="173" mass="17896">MPLYSFEDAKPEVAPTAWIAPTAVLIGDVRVEENASVWYGCVLRADFGPIIVAAGANVQDNTVIHGGPDSTRIGEGATVGHQCVIHGSVIGEEALIGNGSTVQDGSVIGARALVAAGSLVAPNTQIPDETLAIGSPAKPTGPLTPGARVWVERNPLAYQELARRHSASVTRLD</sequence>
<organism evidence="1 2">
    <name type="scientific">Antricoccus suffuscus</name>
    <dbReference type="NCBI Taxonomy" id="1629062"/>
    <lineage>
        <taxon>Bacteria</taxon>
        <taxon>Bacillati</taxon>
        <taxon>Actinomycetota</taxon>
        <taxon>Actinomycetes</taxon>
        <taxon>Geodermatophilales</taxon>
        <taxon>Antricoccaceae</taxon>
        <taxon>Antricoccus</taxon>
    </lineage>
</organism>
<name>A0A2T1A0T1_9ACTN</name>
<dbReference type="InterPro" id="IPR001451">
    <property type="entry name" value="Hexapep"/>
</dbReference>
<reference evidence="1 2" key="1">
    <citation type="submission" date="2018-03" db="EMBL/GenBank/DDBJ databases">
        <title>Genomic Encyclopedia of Archaeal and Bacterial Type Strains, Phase II (KMG-II): from individual species to whole genera.</title>
        <authorList>
            <person name="Goeker M."/>
        </authorList>
    </citation>
    <scope>NUCLEOTIDE SEQUENCE [LARGE SCALE GENOMIC DNA]</scope>
    <source>
        <strain evidence="1 2">DSM 100065</strain>
    </source>
</reference>
<keyword evidence="1" id="KW-0808">Transferase</keyword>
<dbReference type="AlphaFoldDB" id="A0A2T1A0T1"/>
<gene>
    <name evidence="1" type="ORF">CLV47_10690</name>
</gene>
<dbReference type="EMBL" id="PVUE01000006">
    <property type="protein sequence ID" value="PRZ42219.1"/>
    <property type="molecule type" value="Genomic_DNA"/>
</dbReference>
<comment type="caution">
    <text evidence="1">The sequence shown here is derived from an EMBL/GenBank/DDBJ whole genome shotgun (WGS) entry which is preliminary data.</text>
</comment>
<dbReference type="InterPro" id="IPR047324">
    <property type="entry name" value="LbH_gamma_CA-like"/>
</dbReference>
<dbReference type="OrthoDB" id="9803036at2"/>
<dbReference type="InterPro" id="IPR050484">
    <property type="entry name" value="Transf_Hexapept/Carb_Anhydrase"/>
</dbReference>